<protein>
    <recommendedName>
        <fullName evidence="4">Lipoprotein</fullName>
    </recommendedName>
</protein>
<feature type="signal peptide" evidence="1">
    <location>
        <begin position="1"/>
        <end position="27"/>
    </location>
</feature>
<dbReference type="PROSITE" id="PS51257">
    <property type="entry name" value="PROKAR_LIPOPROTEIN"/>
    <property type="match status" value="1"/>
</dbReference>
<evidence type="ECO:0000313" key="3">
    <source>
        <dbReference type="Proteomes" id="UP001597417"/>
    </source>
</evidence>
<accession>A0ABW5G0R1</accession>
<keyword evidence="3" id="KW-1185">Reference proteome</keyword>
<sequence>MPRTWLVSIVGVVLVLAGCSSPVPGTASVNDTELKRYQAARGPLNVRDALGDLTTVDYCSVLDLARAQQAGAAEVGPPKSMWNQCAAAAKVGGRDAALIVGLLVDGSEEPRVTDLSRKLDRGLMAQMPPGATPHRCVRYLGFPDGPSLEVDVFDPAADTYDLAVLTRMCAVTSALFDGLTADALAKKVAHFTFAPGSLGTTDACSVLSDAAVSAELGKPARRQPISTGHRCVWKSGAMWVDLDFDVSGPIPPATDIIGGRPSVVAAKIPTDCGVTTTVAPSSPGSGGGVEIALLYMVDPSGIKDPCAVATALAGAAWPRLPRA</sequence>
<organism evidence="2 3">
    <name type="scientific">Amycolatopsis pigmentata</name>
    <dbReference type="NCBI Taxonomy" id="450801"/>
    <lineage>
        <taxon>Bacteria</taxon>
        <taxon>Bacillati</taxon>
        <taxon>Actinomycetota</taxon>
        <taxon>Actinomycetes</taxon>
        <taxon>Pseudonocardiales</taxon>
        <taxon>Pseudonocardiaceae</taxon>
        <taxon>Amycolatopsis</taxon>
    </lineage>
</organism>
<dbReference type="EMBL" id="JBHUKR010000019">
    <property type="protein sequence ID" value="MFD2420484.1"/>
    <property type="molecule type" value="Genomic_DNA"/>
</dbReference>
<name>A0ABW5G0R1_9PSEU</name>
<gene>
    <name evidence="2" type="ORF">ACFSXZ_29570</name>
</gene>
<keyword evidence="1" id="KW-0732">Signal</keyword>
<proteinExistence type="predicted"/>
<reference evidence="3" key="1">
    <citation type="journal article" date="2019" name="Int. J. Syst. Evol. Microbiol.">
        <title>The Global Catalogue of Microorganisms (GCM) 10K type strain sequencing project: providing services to taxonomists for standard genome sequencing and annotation.</title>
        <authorList>
            <consortium name="The Broad Institute Genomics Platform"/>
            <consortium name="The Broad Institute Genome Sequencing Center for Infectious Disease"/>
            <person name="Wu L."/>
            <person name="Ma J."/>
        </authorList>
    </citation>
    <scope>NUCLEOTIDE SEQUENCE [LARGE SCALE GENOMIC DNA]</scope>
    <source>
        <strain evidence="3">CGMCC 4.7645</strain>
    </source>
</reference>
<dbReference type="Proteomes" id="UP001597417">
    <property type="component" value="Unassembled WGS sequence"/>
</dbReference>
<evidence type="ECO:0000256" key="1">
    <source>
        <dbReference type="SAM" id="SignalP"/>
    </source>
</evidence>
<dbReference type="RefSeq" id="WP_378268563.1">
    <property type="nucleotide sequence ID" value="NZ_JBHUKR010000019.1"/>
</dbReference>
<evidence type="ECO:0000313" key="2">
    <source>
        <dbReference type="EMBL" id="MFD2420484.1"/>
    </source>
</evidence>
<comment type="caution">
    <text evidence="2">The sequence shown here is derived from an EMBL/GenBank/DDBJ whole genome shotgun (WGS) entry which is preliminary data.</text>
</comment>
<evidence type="ECO:0008006" key="4">
    <source>
        <dbReference type="Google" id="ProtNLM"/>
    </source>
</evidence>
<feature type="chain" id="PRO_5046597840" description="Lipoprotein" evidence="1">
    <location>
        <begin position="28"/>
        <end position="323"/>
    </location>
</feature>